<dbReference type="RefSeq" id="WP_208811493.1">
    <property type="nucleotide sequence ID" value="NZ_WVUH01000020.1"/>
</dbReference>
<sequence length="387" mass="41634">MTADRPRRLMTADRQPDRPPQPEQPAGRRRRAPSRWWLAPVVAGAVVLGTTVAVATSRDDPTAAPPGAAATGGAAPGAGDAHSGLGGQPGGIAGLGSVPTPTASPSPSARNGAGDTTFPTNRRTLPGASIHLRSGESFAAGLARSDRTYGPLRMVRVFYPGLPPSWSGSRADVANRTVVVSFKAPPTEVIAGRHDSRLAAWFASVPRDHDVYWSYFHEPENDVESGSYTTSQFRSAWRRVAGLADRAGNSRLKATLILMCWTLNPQSNRRFEDYYPGGDVVDVLGWDCYNSGGRYGRYTAPDKVFEPMIAKSRALGKPWGLAETGSVRIPGDSGAGRAAWIREMSAYLNTQRPLWVAYYDYEVSGGDFRLLDTASQQAWRSWCAAPA</sequence>
<feature type="active site" description="Proton donor" evidence="3">
    <location>
        <position position="218"/>
    </location>
</feature>
<dbReference type="Gene3D" id="3.20.20.80">
    <property type="entry name" value="Glycosidases"/>
    <property type="match status" value="1"/>
</dbReference>
<dbReference type="Proteomes" id="UP000823521">
    <property type="component" value="Unassembled WGS sequence"/>
</dbReference>
<accession>A0ABS3VLP1</accession>
<feature type="transmembrane region" description="Helical" evidence="5">
    <location>
        <begin position="36"/>
        <end position="55"/>
    </location>
</feature>
<evidence type="ECO:0000256" key="4">
    <source>
        <dbReference type="SAM" id="MobiDB-lite"/>
    </source>
</evidence>
<keyword evidence="8" id="KW-1185">Reference proteome</keyword>
<evidence type="ECO:0000313" key="8">
    <source>
        <dbReference type="Proteomes" id="UP000823521"/>
    </source>
</evidence>
<evidence type="ECO:0000259" key="6">
    <source>
        <dbReference type="PROSITE" id="PS51764"/>
    </source>
</evidence>
<keyword evidence="2 3" id="KW-0326">Glycosidase</keyword>
<feature type="compositionally biased region" description="Low complexity" evidence="4">
    <location>
        <begin position="65"/>
        <end position="81"/>
    </location>
</feature>
<gene>
    <name evidence="7" type="ORF">GSF22_04685</name>
</gene>
<reference evidence="7 8" key="1">
    <citation type="submission" date="2019-12" db="EMBL/GenBank/DDBJ databases">
        <title>Whole genome sequencing of endophytic Actinobacterium Micromonospora sp. MPMI6T.</title>
        <authorList>
            <person name="Evv R."/>
            <person name="Podile A.R."/>
        </authorList>
    </citation>
    <scope>NUCLEOTIDE SEQUENCE [LARGE SCALE GENOMIC DNA]</scope>
    <source>
        <strain evidence="7 8">MPMI6</strain>
    </source>
</reference>
<feature type="compositionally biased region" description="Low complexity" evidence="4">
    <location>
        <begin position="95"/>
        <end position="109"/>
    </location>
</feature>
<comment type="similarity">
    <text evidence="3">Belongs to the glycosyl hydrolase 26 family.</text>
</comment>
<dbReference type="EMBL" id="WVUH01000020">
    <property type="protein sequence ID" value="MBO4205309.1"/>
    <property type="molecule type" value="Genomic_DNA"/>
</dbReference>
<organism evidence="7 8">
    <name type="scientific">Micromonospora echinofusca</name>
    <dbReference type="NCBI Taxonomy" id="47858"/>
    <lineage>
        <taxon>Bacteria</taxon>
        <taxon>Bacillati</taxon>
        <taxon>Actinomycetota</taxon>
        <taxon>Actinomycetes</taxon>
        <taxon>Micromonosporales</taxon>
        <taxon>Micromonosporaceae</taxon>
        <taxon>Micromonospora</taxon>
    </lineage>
</organism>
<proteinExistence type="inferred from homology"/>
<feature type="domain" description="GH26" evidence="6">
    <location>
        <begin position="49"/>
        <end position="374"/>
    </location>
</feature>
<evidence type="ECO:0000256" key="3">
    <source>
        <dbReference type="PROSITE-ProRule" id="PRU01100"/>
    </source>
</evidence>
<evidence type="ECO:0000256" key="1">
    <source>
        <dbReference type="ARBA" id="ARBA00022801"/>
    </source>
</evidence>
<keyword evidence="5" id="KW-0472">Membrane</keyword>
<dbReference type="SUPFAM" id="SSF51445">
    <property type="entry name" value="(Trans)glycosidases"/>
    <property type="match status" value="1"/>
</dbReference>
<feature type="active site" description="Nucleophile" evidence="3">
    <location>
        <position position="323"/>
    </location>
</feature>
<feature type="compositionally biased region" description="Basic and acidic residues" evidence="4">
    <location>
        <begin position="1"/>
        <end position="17"/>
    </location>
</feature>
<name>A0ABS3VLP1_MICEH</name>
<feature type="compositionally biased region" description="Gly residues" evidence="4">
    <location>
        <begin position="84"/>
        <end position="94"/>
    </location>
</feature>
<evidence type="ECO:0000256" key="2">
    <source>
        <dbReference type="ARBA" id="ARBA00023295"/>
    </source>
</evidence>
<dbReference type="InterPro" id="IPR017853">
    <property type="entry name" value="GH"/>
</dbReference>
<keyword evidence="5" id="KW-1133">Transmembrane helix</keyword>
<protein>
    <recommendedName>
        <fullName evidence="6">GH26 domain-containing protein</fullName>
    </recommendedName>
</protein>
<dbReference type="PROSITE" id="PS51764">
    <property type="entry name" value="GH26"/>
    <property type="match status" value="1"/>
</dbReference>
<keyword evidence="5" id="KW-0812">Transmembrane</keyword>
<evidence type="ECO:0000313" key="7">
    <source>
        <dbReference type="EMBL" id="MBO4205309.1"/>
    </source>
</evidence>
<keyword evidence="1 3" id="KW-0378">Hydrolase</keyword>
<comment type="caution">
    <text evidence="7">The sequence shown here is derived from an EMBL/GenBank/DDBJ whole genome shotgun (WGS) entry which is preliminary data.</text>
</comment>
<feature type="region of interest" description="Disordered" evidence="4">
    <location>
        <begin position="1"/>
        <end position="35"/>
    </location>
</feature>
<evidence type="ECO:0000256" key="5">
    <source>
        <dbReference type="SAM" id="Phobius"/>
    </source>
</evidence>
<dbReference type="InterPro" id="IPR022790">
    <property type="entry name" value="GH26_dom"/>
</dbReference>
<feature type="region of interest" description="Disordered" evidence="4">
    <location>
        <begin position="58"/>
        <end position="130"/>
    </location>
</feature>